<keyword evidence="2" id="KW-0472">Membrane</keyword>
<evidence type="ECO:0000313" key="4">
    <source>
        <dbReference type="EMBL" id="MCL1143379.1"/>
    </source>
</evidence>
<protein>
    <submittedName>
        <fullName evidence="4">Outer membrane protein assembly factor</fullName>
    </submittedName>
</protein>
<dbReference type="GO" id="GO:0019867">
    <property type="term" value="C:outer membrane"/>
    <property type="evidence" value="ECO:0007669"/>
    <property type="project" value="InterPro"/>
</dbReference>
<evidence type="ECO:0000256" key="2">
    <source>
        <dbReference type="ARBA" id="ARBA00023136"/>
    </source>
</evidence>
<proteinExistence type="predicted"/>
<dbReference type="Pfam" id="PF01103">
    <property type="entry name" value="Omp85"/>
    <property type="match status" value="1"/>
</dbReference>
<dbReference type="RefSeq" id="WP_248996053.1">
    <property type="nucleotide sequence ID" value="NZ_JAKIKP010000008.1"/>
</dbReference>
<evidence type="ECO:0000313" key="5">
    <source>
        <dbReference type="Proteomes" id="UP001139333"/>
    </source>
</evidence>
<comment type="caution">
    <text evidence="4">The sequence shown here is derived from an EMBL/GenBank/DDBJ whole genome shotgun (WGS) entry which is preliminary data.</text>
</comment>
<dbReference type="AlphaFoldDB" id="A0A9X1ZJC9"/>
<keyword evidence="5" id="KW-1185">Reference proteome</keyword>
<comment type="subcellular location">
    <subcellularLocation>
        <location evidence="1">Membrane</location>
    </subcellularLocation>
</comment>
<sequence length="403" mass="44932">MTLPLPSLSILRKNLLKSVFIILLSFTTSHVFAQDELLAAVTEDAPELAAENSWFENFLNKLGADGEFDADKLIDFSILPGPFYNPEMNLGVGVSAIGLYQIDPEDDVSQLSSLVINGLASVNGALGVGIHNKTFIKQDTQRLYIDAGVYNVPDVYYGVGYDNNHNDDNKVKLNSRSIEVNPMYLARVSEHVFVGGGFDFRYSEAEDIDILESLIPVDDLFESSTSAGFNFHVSYDSRDNVLNPQQGKIAQLDVGVYREDLGGKTDFEVFDALYSTYYSVHSDDVLAWQIRGRFTHGDVPWDQLSKVGGGELLRGYTTGRYRDKQMLLAQVEYRLNLPWRHGMVFWAGAGVISDQFSELLTSNLLPNTGVGYRFEVKPKVNLRLDLAFGDGDTGFYFNVNEAF</sequence>
<accession>A0A9X1ZJC9</accession>
<dbReference type="Proteomes" id="UP001139333">
    <property type="component" value="Unassembled WGS sequence"/>
</dbReference>
<organism evidence="4 5">
    <name type="scientific">Shewanella gaetbuli</name>
    <dbReference type="NCBI Taxonomy" id="220752"/>
    <lineage>
        <taxon>Bacteria</taxon>
        <taxon>Pseudomonadati</taxon>
        <taxon>Pseudomonadota</taxon>
        <taxon>Gammaproteobacteria</taxon>
        <taxon>Alteromonadales</taxon>
        <taxon>Shewanellaceae</taxon>
        <taxon>Shewanella</taxon>
    </lineage>
</organism>
<feature type="domain" description="Bacterial surface antigen (D15)" evidence="3">
    <location>
        <begin position="158"/>
        <end position="403"/>
    </location>
</feature>
<dbReference type="InterPro" id="IPR000184">
    <property type="entry name" value="Bac_surfAg_D15"/>
</dbReference>
<reference evidence="4" key="1">
    <citation type="submission" date="2022-01" db="EMBL/GenBank/DDBJ databases">
        <title>Whole genome-based taxonomy of the Shewanellaceae.</title>
        <authorList>
            <person name="Martin-Rodriguez A.J."/>
        </authorList>
    </citation>
    <scope>NUCLEOTIDE SEQUENCE</scope>
    <source>
        <strain evidence="4">DSM 16422</strain>
    </source>
</reference>
<name>A0A9X1ZJC9_9GAMM</name>
<evidence type="ECO:0000256" key="1">
    <source>
        <dbReference type="ARBA" id="ARBA00004370"/>
    </source>
</evidence>
<dbReference type="Gene3D" id="2.40.160.50">
    <property type="entry name" value="membrane protein fhac: a member of the omp85/tpsb transporter family"/>
    <property type="match status" value="1"/>
</dbReference>
<gene>
    <name evidence="4" type="ORF">L2672_11800</name>
</gene>
<dbReference type="EMBL" id="JAKIKP010000008">
    <property type="protein sequence ID" value="MCL1143379.1"/>
    <property type="molecule type" value="Genomic_DNA"/>
</dbReference>
<evidence type="ECO:0000259" key="3">
    <source>
        <dbReference type="Pfam" id="PF01103"/>
    </source>
</evidence>